<dbReference type="EMBL" id="LT985188">
    <property type="protein sequence ID" value="SPD88594.1"/>
    <property type="molecule type" value="Genomic_DNA"/>
</dbReference>
<dbReference type="AlphaFoldDB" id="A0A2N9JKM7"/>
<name>A0A2N9JKM7_9ACTN</name>
<proteinExistence type="predicted"/>
<dbReference type="KEGG" id="mgg:MPLG2_3564"/>
<evidence type="ECO:0000313" key="1">
    <source>
        <dbReference type="EMBL" id="SPD88594.1"/>
    </source>
</evidence>
<dbReference type="Proteomes" id="UP000238164">
    <property type="component" value="Chromosome 1"/>
</dbReference>
<protein>
    <submittedName>
        <fullName evidence="1">Uncharacterized protein</fullName>
    </submittedName>
</protein>
<evidence type="ECO:0000313" key="2">
    <source>
        <dbReference type="Proteomes" id="UP000238164"/>
    </source>
</evidence>
<sequence length="114" mass="12433">MSHDLWIVSSRALSAADLSAAVAAVHQGRPWEVSDLGEQWRVSHCDRPLIEAWPSVRLDDLDQAGTLPPGGPSATAYLWRTRLTVLHDEDVDLGLEVARAAAWQTGGEVAERHS</sequence>
<accession>A0A2N9JKM7</accession>
<keyword evidence="2" id="KW-1185">Reference proteome</keyword>
<gene>
    <name evidence="1" type="ORF">MPLG2_3564</name>
</gene>
<organism evidence="1 2">
    <name type="scientific">Micropruina glycogenica</name>
    <dbReference type="NCBI Taxonomy" id="75385"/>
    <lineage>
        <taxon>Bacteria</taxon>
        <taxon>Bacillati</taxon>
        <taxon>Actinomycetota</taxon>
        <taxon>Actinomycetes</taxon>
        <taxon>Propionibacteriales</taxon>
        <taxon>Nocardioidaceae</taxon>
        <taxon>Micropruina</taxon>
    </lineage>
</organism>
<reference evidence="1 2" key="1">
    <citation type="submission" date="2018-02" db="EMBL/GenBank/DDBJ databases">
        <authorList>
            <person name="Cohen D.B."/>
            <person name="Kent A.D."/>
        </authorList>
    </citation>
    <scope>NUCLEOTIDE SEQUENCE [LARGE SCALE GENOMIC DNA]</scope>
    <source>
        <strain evidence="1">1</strain>
    </source>
</reference>
<dbReference type="RefSeq" id="WP_105187067.1">
    <property type="nucleotide sequence ID" value="NZ_BAAAGO010000009.1"/>
</dbReference>